<evidence type="ECO:0000256" key="1">
    <source>
        <dbReference type="SAM" id="Phobius"/>
    </source>
</evidence>
<feature type="transmembrane region" description="Helical" evidence="1">
    <location>
        <begin position="184"/>
        <end position="204"/>
    </location>
</feature>
<keyword evidence="3" id="KW-1185">Reference proteome</keyword>
<dbReference type="Proteomes" id="UP000558089">
    <property type="component" value="Unassembled WGS sequence"/>
</dbReference>
<dbReference type="RefSeq" id="WP_176619491.1">
    <property type="nucleotide sequence ID" value="NZ_WYET01000001.1"/>
</dbReference>
<feature type="transmembrane region" description="Helical" evidence="1">
    <location>
        <begin position="111"/>
        <end position="131"/>
    </location>
</feature>
<feature type="transmembrane region" description="Helical" evidence="1">
    <location>
        <begin position="7"/>
        <end position="27"/>
    </location>
</feature>
<reference evidence="2 3" key="1">
    <citation type="submission" date="2020-01" db="EMBL/GenBank/DDBJ databases">
        <title>Draft Genome Analysis of Muricauda sp. HICW Isolated from coastal seawater of PR China.</title>
        <authorList>
            <person name="Chen M.-X."/>
        </authorList>
    </citation>
    <scope>NUCLEOTIDE SEQUENCE [LARGE SCALE GENOMIC DNA]</scope>
    <source>
        <strain evidence="2 3">HICW</strain>
    </source>
</reference>
<proteinExistence type="predicted"/>
<feature type="transmembrane region" description="Helical" evidence="1">
    <location>
        <begin position="47"/>
        <end position="66"/>
    </location>
</feature>
<evidence type="ECO:0000313" key="2">
    <source>
        <dbReference type="EMBL" id="NVN17623.1"/>
    </source>
</evidence>
<keyword evidence="1" id="KW-0472">Membrane</keyword>
<dbReference type="Pfam" id="PF10067">
    <property type="entry name" value="DUF2306"/>
    <property type="match status" value="1"/>
</dbReference>
<keyword evidence="1" id="KW-1133">Transmembrane helix</keyword>
<accession>A0A850NAF4</accession>
<keyword evidence="1" id="KW-0812">Transmembrane</keyword>
<protein>
    <submittedName>
        <fullName evidence="2">DUF2306 domain-containing protein</fullName>
    </submittedName>
</protein>
<comment type="caution">
    <text evidence="2">The sequence shown here is derived from an EMBL/GenBank/DDBJ whole genome shotgun (WGS) entry which is preliminary data.</text>
</comment>
<feature type="transmembrane region" description="Helical" evidence="1">
    <location>
        <begin position="143"/>
        <end position="164"/>
    </location>
</feature>
<dbReference type="AlphaFoldDB" id="A0A850NAF4"/>
<dbReference type="EMBL" id="WYET01000001">
    <property type="protein sequence ID" value="NVN17623.1"/>
    <property type="molecule type" value="Genomic_DNA"/>
</dbReference>
<name>A0A850NAF4_9FLAO</name>
<organism evidence="2 3">
    <name type="scientific">Flagellimonas chongwuensis</name>
    <dbReference type="NCBI Taxonomy" id="2697365"/>
    <lineage>
        <taxon>Bacteria</taxon>
        <taxon>Pseudomonadati</taxon>
        <taxon>Bacteroidota</taxon>
        <taxon>Flavobacteriia</taxon>
        <taxon>Flavobacteriales</taxon>
        <taxon>Flavobacteriaceae</taxon>
        <taxon>Flagellimonas</taxon>
    </lineage>
</organism>
<sequence length="214" mass="25198">MKAKRILTFIFWTIIIAISVYFYYYNVFAYFYGYRNERFGTTLFTNQIWFVAHMVGATFSLFLGPVQFWPSVRKKYIRYHRMAGKLYIVGSLIAGISALRLSLINDCAGCRYPLFLLSVLFLLTTACAWIAIRRKNIVAHQQFMTRSYTLALAFVFVRLYQILPLDFLYGPIHNAEVERTVNEWIFSFVPLIIVEIVMIWLPSLKKTRRANHKQ</sequence>
<gene>
    <name evidence="2" type="ORF">GUA46_04660</name>
</gene>
<evidence type="ECO:0000313" key="3">
    <source>
        <dbReference type="Proteomes" id="UP000558089"/>
    </source>
</evidence>
<feature type="transmembrane region" description="Helical" evidence="1">
    <location>
        <begin position="86"/>
        <end position="105"/>
    </location>
</feature>
<dbReference type="InterPro" id="IPR018750">
    <property type="entry name" value="DUF2306_membrane"/>
</dbReference>